<dbReference type="InterPro" id="IPR046373">
    <property type="entry name" value="Acyl-CoA_Oxase/DH_mid-dom_sf"/>
</dbReference>
<dbReference type="Pfam" id="PF02771">
    <property type="entry name" value="Acyl-CoA_dh_N"/>
    <property type="match status" value="1"/>
</dbReference>
<dbReference type="GO" id="GO:0003853">
    <property type="term" value="F:short-chain 2-methyl fatty acyl-CoA dehydrogenase activity"/>
    <property type="evidence" value="ECO:0007669"/>
    <property type="project" value="UniProtKB-EC"/>
</dbReference>
<dbReference type="SUPFAM" id="SSF47203">
    <property type="entry name" value="Acyl-CoA dehydrogenase C-terminal domain-like"/>
    <property type="match status" value="1"/>
</dbReference>
<evidence type="ECO:0000256" key="19">
    <source>
        <dbReference type="ARBA" id="ARBA00042821"/>
    </source>
</evidence>
<comment type="subunit">
    <text evidence="5">Homotetramer.</text>
</comment>
<evidence type="ECO:0000256" key="25">
    <source>
        <dbReference type="ARBA" id="ARBA00049552"/>
    </source>
</evidence>
<accession>A0AAV2T8E9</accession>
<dbReference type="EC" id="1.3.8.5" evidence="16"/>
<keyword evidence="12 27" id="KW-0560">Oxidoreductase</keyword>
<evidence type="ECO:0000256" key="5">
    <source>
        <dbReference type="ARBA" id="ARBA00011881"/>
    </source>
</evidence>
<dbReference type="PANTHER" id="PTHR43884:SF1">
    <property type="entry name" value="SHORT_BRANCHED CHAIN SPECIFIC ACYL-COA DEHYDROGENASE, MITOCHONDRIAL"/>
    <property type="match status" value="1"/>
</dbReference>
<dbReference type="Pfam" id="PF00441">
    <property type="entry name" value="Acyl-CoA_dh_1"/>
    <property type="match status" value="1"/>
</dbReference>
<evidence type="ECO:0000313" key="31">
    <source>
        <dbReference type="EMBL" id="CAL5132675.1"/>
    </source>
</evidence>
<evidence type="ECO:0000256" key="13">
    <source>
        <dbReference type="ARBA" id="ARBA00023098"/>
    </source>
</evidence>
<dbReference type="InterPro" id="IPR009100">
    <property type="entry name" value="AcylCoA_DH/oxidase_NM_dom_sf"/>
</dbReference>
<evidence type="ECO:0000256" key="9">
    <source>
        <dbReference type="ARBA" id="ARBA00022832"/>
    </source>
</evidence>
<dbReference type="Gene3D" id="1.10.540.10">
    <property type="entry name" value="Acyl-CoA dehydrogenase/oxidase, N-terminal domain"/>
    <property type="match status" value="1"/>
</dbReference>
<comment type="similarity">
    <text evidence="4 27">Belongs to the acyl-CoA dehydrogenase family.</text>
</comment>
<gene>
    <name evidence="31" type="ORF">CDAUBV1_LOCUS5523</name>
</gene>
<evidence type="ECO:0000256" key="1">
    <source>
        <dbReference type="ARBA" id="ARBA00001974"/>
    </source>
</evidence>
<dbReference type="Pfam" id="PF02770">
    <property type="entry name" value="Acyl-CoA_dh_M"/>
    <property type="match status" value="1"/>
</dbReference>
<name>A0AAV2T8E9_CALDB</name>
<comment type="catalytic activity">
    <reaction evidence="23">
        <text>butanoyl-CoA + oxidized [electron-transfer flavoprotein] + H(+) = (2E)-butenoyl-CoA + reduced [electron-transfer flavoprotein]</text>
        <dbReference type="Rhea" id="RHEA:24004"/>
        <dbReference type="Rhea" id="RHEA-COMP:10685"/>
        <dbReference type="Rhea" id="RHEA-COMP:10686"/>
        <dbReference type="ChEBI" id="CHEBI:15378"/>
        <dbReference type="ChEBI" id="CHEBI:57332"/>
        <dbReference type="ChEBI" id="CHEBI:57371"/>
        <dbReference type="ChEBI" id="CHEBI:57692"/>
        <dbReference type="ChEBI" id="CHEBI:58307"/>
    </reaction>
    <physiologicalReaction direction="left-to-right" evidence="23">
        <dbReference type="Rhea" id="RHEA:24005"/>
    </physiologicalReaction>
</comment>
<evidence type="ECO:0000256" key="17">
    <source>
        <dbReference type="ARBA" id="ARBA00039850"/>
    </source>
</evidence>
<dbReference type="FunFam" id="1.20.140.10:FF:000002">
    <property type="entry name" value="Acyl-CoA dehydrogenase short/branched chain"/>
    <property type="match status" value="1"/>
</dbReference>
<dbReference type="GO" id="GO:0005759">
    <property type="term" value="C:mitochondrial matrix"/>
    <property type="evidence" value="ECO:0007669"/>
    <property type="project" value="UniProtKB-SubCell"/>
</dbReference>
<organism evidence="31 32">
    <name type="scientific">Calicophoron daubneyi</name>
    <name type="common">Rumen fluke</name>
    <name type="synonym">Paramphistomum daubneyi</name>
    <dbReference type="NCBI Taxonomy" id="300641"/>
    <lineage>
        <taxon>Eukaryota</taxon>
        <taxon>Metazoa</taxon>
        <taxon>Spiralia</taxon>
        <taxon>Lophotrochozoa</taxon>
        <taxon>Platyhelminthes</taxon>
        <taxon>Trematoda</taxon>
        <taxon>Digenea</taxon>
        <taxon>Plagiorchiida</taxon>
        <taxon>Pronocephalata</taxon>
        <taxon>Paramphistomoidea</taxon>
        <taxon>Paramphistomidae</taxon>
        <taxon>Calicophoron</taxon>
    </lineage>
</organism>
<sequence length="414" mass="44965">MLRQILRPVSCATNMTFQPIPALRYQSSTATIGVCDLLTEEESLMKAAVAKFATEQIAPIVSKMDKQGYMDEALLRRLFEAGLMGIEVPMDFGGSELSFVDSIVTIEEIAKVDPSVAILVDIQNTLIIEMVKKLATKEQKSHWLPRLASDTIGSFCLTELTAGSDAFALRTVAKRDGDDYLISGDKAWTSNSKEAGLFVVMANADPSKGYKGITTFLVPGGSPGLSVGPTERKLGLKASSTCEVHFDSVRVPSTAVLGEVGLGYRYAIESLNGGRIGIAAQMLGLAEGCFTHAVNYVRERKQFGSRIWDFQSIQHQIASTATQLAATRSFVYNAARKKKAGLPVQKDAAMVKYFAANMAAEVASRSLDWLGGIGFTDSYPVEKFYRDVKIGTIYEGTNNIQLNTIAKCIDKEFG</sequence>
<keyword evidence="8 27" id="KW-0274">FAD</keyword>
<comment type="pathway">
    <text evidence="15">Amino-acid degradation; L-isoleucine degradation.</text>
</comment>
<evidence type="ECO:0000256" key="14">
    <source>
        <dbReference type="ARBA" id="ARBA00023128"/>
    </source>
</evidence>
<evidence type="ECO:0000256" key="4">
    <source>
        <dbReference type="ARBA" id="ARBA00009347"/>
    </source>
</evidence>
<evidence type="ECO:0000259" key="28">
    <source>
        <dbReference type="Pfam" id="PF00441"/>
    </source>
</evidence>
<evidence type="ECO:0000256" key="22">
    <source>
        <dbReference type="ARBA" id="ARBA00048592"/>
    </source>
</evidence>
<dbReference type="PROSITE" id="PS00072">
    <property type="entry name" value="ACYL_COA_DH_1"/>
    <property type="match status" value="1"/>
</dbReference>
<dbReference type="PIRSF" id="PIRSF016578">
    <property type="entry name" value="HsaA"/>
    <property type="match status" value="1"/>
</dbReference>
<dbReference type="FunFam" id="2.40.110.10:FF:000001">
    <property type="entry name" value="Acyl-CoA dehydrogenase, mitochondrial"/>
    <property type="match status" value="1"/>
</dbReference>
<comment type="subcellular location">
    <subcellularLocation>
        <location evidence="2">Mitochondrion matrix</location>
    </subcellularLocation>
</comment>
<evidence type="ECO:0000256" key="27">
    <source>
        <dbReference type="RuleBase" id="RU362125"/>
    </source>
</evidence>
<keyword evidence="9" id="KW-0276">Fatty acid metabolism</keyword>
<evidence type="ECO:0000259" key="29">
    <source>
        <dbReference type="Pfam" id="PF02770"/>
    </source>
</evidence>
<keyword evidence="10" id="KW-0809">Transit peptide</keyword>
<dbReference type="InterPro" id="IPR037069">
    <property type="entry name" value="AcylCoA_DH/ox_N_sf"/>
</dbReference>
<evidence type="ECO:0000256" key="23">
    <source>
        <dbReference type="ARBA" id="ARBA00049096"/>
    </source>
</evidence>
<evidence type="ECO:0000256" key="2">
    <source>
        <dbReference type="ARBA" id="ARBA00004305"/>
    </source>
</evidence>
<keyword evidence="6" id="KW-0597">Phosphoprotein</keyword>
<keyword evidence="7 27" id="KW-0285">Flavoprotein</keyword>
<evidence type="ECO:0000256" key="7">
    <source>
        <dbReference type="ARBA" id="ARBA00022630"/>
    </source>
</evidence>
<protein>
    <recommendedName>
        <fullName evidence="17">Short/branched chain specific acyl-CoA dehydrogenase, mitochondrial</fullName>
        <ecNumber evidence="16">1.3.8.5</ecNumber>
    </recommendedName>
    <alternativeName>
        <fullName evidence="19">2-methyl branched chain acyl-CoA dehydrogenase</fullName>
    </alternativeName>
    <alternativeName>
        <fullName evidence="18">2-methylbutyryl-coenzyme A dehydrogenase</fullName>
    </alternativeName>
</protein>
<evidence type="ECO:0000256" key="12">
    <source>
        <dbReference type="ARBA" id="ARBA00023002"/>
    </source>
</evidence>
<comment type="pathway">
    <text evidence="3">Lipid metabolism; mitochondrial fatty acid beta-oxidation.</text>
</comment>
<dbReference type="Gene3D" id="2.40.110.10">
    <property type="entry name" value="Butyryl-CoA Dehydrogenase, subunit A, domain 2"/>
    <property type="match status" value="1"/>
</dbReference>
<dbReference type="GO" id="GO:0006631">
    <property type="term" value="P:fatty acid metabolic process"/>
    <property type="evidence" value="ECO:0007669"/>
    <property type="project" value="UniProtKB-KW"/>
</dbReference>
<dbReference type="EMBL" id="CAXLJL010000134">
    <property type="protein sequence ID" value="CAL5132675.1"/>
    <property type="molecule type" value="Genomic_DNA"/>
</dbReference>
<comment type="cofactor">
    <cofactor evidence="1 27">
        <name>FAD</name>
        <dbReference type="ChEBI" id="CHEBI:57692"/>
    </cofactor>
</comment>
<reference evidence="31" key="1">
    <citation type="submission" date="2024-06" db="EMBL/GenBank/DDBJ databases">
        <authorList>
            <person name="Liu X."/>
            <person name="Lenzi L."/>
            <person name="Haldenby T S."/>
            <person name="Uol C."/>
        </authorList>
    </citation>
    <scope>NUCLEOTIDE SEQUENCE</scope>
</reference>
<dbReference type="GO" id="GO:0046395">
    <property type="term" value="P:carboxylic acid catabolic process"/>
    <property type="evidence" value="ECO:0007669"/>
    <property type="project" value="UniProtKB-ARBA"/>
</dbReference>
<dbReference type="SUPFAM" id="SSF56645">
    <property type="entry name" value="Acyl-CoA dehydrogenase NM domain-like"/>
    <property type="match status" value="1"/>
</dbReference>
<evidence type="ECO:0000256" key="21">
    <source>
        <dbReference type="ARBA" id="ARBA00048307"/>
    </source>
</evidence>
<evidence type="ECO:0000256" key="16">
    <source>
        <dbReference type="ARBA" id="ARBA00039036"/>
    </source>
</evidence>
<dbReference type="InterPro" id="IPR013786">
    <property type="entry name" value="AcylCoA_DH/ox_N"/>
</dbReference>
<keyword evidence="13" id="KW-0443">Lipid metabolism</keyword>
<dbReference type="InterPro" id="IPR006089">
    <property type="entry name" value="Acyl-CoA_DH_CS"/>
</dbReference>
<dbReference type="InterPro" id="IPR006091">
    <property type="entry name" value="Acyl-CoA_Oxase/DH_mid-dom"/>
</dbReference>
<evidence type="ECO:0000256" key="10">
    <source>
        <dbReference type="ARBA" id="ARBA00022946"/>
    </source>
</evidence>
<comment type="catalytic activity">
    <reaction evidence="21">
        <text>valproyl-CoA + oxidized [electron-transfer flavoprotein] + H(+) = (2E)-2-propylpent-2-enoyl-CoA + reduced [electron-transfer flavoprotein]</text>
        <dbReference type="Rhea" id="RHEA:65344"/>
        <dbReference type="Rhea" id="RHEA-COMP:10685"/>
        <dbReference type="Rhea" id="RHEA-COMP:10686"/>
        <dbReference type="ChEBI" id="CHEBI:15378"/>
        <dbReference type="ChEBI" id="CHEBI:57692"/>
        <dbReference type="ChEBI" id="CHEBI:58307"/>
        <dbReference type="ChEBI" id="CHEBI:156457"/>
        <dbReference type="ChEBI" id="CHEBI:156458"/>
    </reaction>
    <physiologicalReaction direction="left-to-right" evidence="21">
        <dbReference type="Rhea" id="RHEA:65345"/>
    </physiologicalReaction>
</comment>
<evidence type="ECO:0000256" key="11">
    <source>
        <dbReference type="ARBA" id="ARBA00022990"/>
    </source>
</evidence>
<evidence type="ECO:0000256" key="24">
    <source>
        <dbReference type="ARBA" id="ARBA00049192"/>
    </source>
</evidence>
<evidence type="ECO:0000256" key="15">
    <source>
        <dbReference type="ARBA" id="ARBA00037895"/>
    </source>
</evidence>
<comment type="catalytic activity">
    <reaction evidence="26">
        <text>2-methylpropanoyl-CoA + oxidized [electron-transfer flavoprotein] + H(+) = 2-methylpropenoyl-CoA + reduced [electron-transfer flavoprotein]</text>
        <dbReference type="Rhea" id="RHEA:44180"/>
        <dbReference type="Rhea" id="RHEA-COMP:10685"/>
        <dbReference type="Rhea" id="RHEA-COMP:10686"/>
        <dbReference type="ChEBI" id="CHEBI:15378"/>
        <dbReference type="ChEBI" id="CHEBI:57338"/>
        <dbReference type="ChEBI" id="CHEBI:57692"/>
        <dbReference type="ChEBI" id="CHEBI:58307"/>
        <dbReference type="ChEBI" id="CHEBI:62500"/>
    </reaction>
    <physiologicalReaction direction="left-to-right" evidence="26">
        <dbReference type="Rhea" id="RHEA:44181"/>
    </physiologicalReaction>
</comment>
<comment type="catalytic activity">
    <reaction evidence="20">
        <text>2-methylbutanoyl-CoA + oxidized [electron-transfer flavoprotein] + H(+) = (2E)-2-methylbut-2-enoyl-CoA + reduced [electron-transfer flavoprotein]</text>
        <dbReference type="Rhea" id="RHEA:43780"/>
        <dbReference type="Rhea" id="RHEA-COMP:10685"/>
        <dbReference type="Rhea" id="RHEA-COMP:10686"/>
        <dbReference type="ChEBI" id="CHEBI:15378"/>
        <dbReference type="ChEBI" id="CHEBI:57336"/>
        <dbReference type="ChEBI" id="CHEBI:57337"/>
        <dbReference type="ChEBI" id="CHEBI:57692"/>
        <dbReference type="ChEBI" id="CHEBI:58307"/>
        <dbReference type="EC" id="1.3.8.5"/>
    </reaction>
    <physiologicalReaction direction="left-to-right" evidence="20">
        <dbReference type="Rhea" id="RHEA:43781"/>
    </physiologicalReaction>
</comment>
<comment type="catalytic activity">
    <reaction evidence="24">
        <text>hexanoyl-CoA + oxidized [electron-transfer flavoprotein] + H(+) = (2E)-hexenoyl-CoA + reduced [electron-transfer flavoprotein]</text>
        <dbReference type="Rhea" id="RHEA:43464"/>
        <dbReference type="Rhea" id="RHEA-COMP:10685"/>
        <dbReference type="Rhea" id="RHEA-COMP:10686"/>
        <dbReference type="ChEBI" id="CHEBI:15378"/>
        <dbReference type="ChEBI" id="CHEBI:57692"/>
        <dbReference type="ChEBI" id="CHEBI:58307"/>
        <dbReference type="ChEBI" id="CHEBI:62077"/>
        <dbReference type="ChEBI" id="CHEBI:62620"/>
    </reaction>
    <physiologicalReaction direction="left-to-right" evidence="24">
        <dbReference type="Rhea" id="RHEA:43465"/>
    </physiologicalReaction>
</comment>
<comment type="catalytic activity">
    <reaction evidence="22">
        <text>(2R)-2-methylbutanoyl-CoA + oxidized [electron-transfer flavoprotein] + H(+) = ethylacryloyl-CoA + reduced [electron-transfer flavoprotein]</text>
        <dbReference type="Rhea" id="RHEA:65296"/>
        <dbReference type="Rhea" id="RHEA-COMP:10685"/>
        <dbReference type="Rhea" id="RHEA-COMP:10686"/>
        <dbReference type="ChEBI" id="CHEBI:15378"/>
        <dbReference type="ChEBI" id="CHEBI:57692"/>
        <dbReference type="ChEBI" id="CHEBI:58307"/>
        <dbReference type="ChEBI" id="CHEBI:156439"/>
        <dbReference type="ChEBI" id="CHEBI:156440"/>
    </reaction>
    <physiologicalReaction direction="left-to-right" evidence="22">
        <dbReference type="Rhea" id="RHEA:65297"/>
    </physiologicalReaction>
</comment>
<dbReference type="InterPro" id="IPR009075">
    <property type="entry name" value="AcylCo_DH/oxidase_C"/>
</dbReference>
<keyword evidence="14" id="KW-0496">Mitochondrion</keyword>
<evidence type="ECO:0000256" key="18">
    <source>
        <dbReference type="ARBA" id="ARBA00041537"/>
    </source>
</evidence>
<keyword evidence="11" id="KW-0007">Acetylation</keyword>
<evidence type="ECO:0000313" key="32">
    <source>
        <dbReference type="Proteomes" id="UP001497525"/>
    </source>
</evidence>
<evidence type="ECO:0000256" key="26">
    <source>
        <dbReference type="ARBA" id="ARBA00051903"/>
    </source>
</evidence>
<feature type="domain" description="Acyl-CoA oxidase/dehydrogenase middle" evidence="29">
    <location>
        <begin position="154"/>
        <end position="249"/>
    </location>
</feature>
<dbReference type="GO" id="GO:0050660">
    <property type="term" value="F:flavin adenine dinucleotide binding"/>
    <property type="evidence" value="ECO:0007669"/>
    <property type="project" value="InterPro"/>
</dbReference>
<evidence type="ECO:0000259" key="30">
    <source>
        <dbReference type="Pfam" id="PF02771"/>
    </source>
</evidence>
<feature type="domain" description="Acyl-CoA dehydrogenase/oxidase C-terminal" evidence="28">
    <location>
        <begin position="263"/>
        <end position="407"/>
    </location>
</feature>
<dbReference type="Proteomes" id="UP001497525">
    <property type="component" value="Unassembled WGS sequence"/>
</dbReference>
<dbReference type="InterPro" id="IPR036250">
    <property type="entry name" value="AcylCo_DH-like_C"/>
</dbReference>
<evidence type="ECO:0000256" key="6">
    <source>
        <dbReference type="ARBA" id="ARBA00022553"/>
    </source>
</evidence>
<dbReference type="AlphaFoldDB" id="A0AAV2T8E9"/>
<dbReference type="PANTHER" id="PTHR43884">
    <property type="entry name" value="ACYL-COA DEHYDROGENASE"/>
    <property type="match status" value="1"/>
</dbReference>
<dbReference type="Gene3D" id="1.20.140.10">
    <property type="entry name" value="Butyryl-CoA Dehydrogenase, subunit A, domain 3"/>
    <property type="match status" value="1"/>
</dbReference>
<dbReference type="FunFam" id="1.10.540.10:FF:000012">
    <property type="entry name" value="Acyl-CoA dehydrogenase short/branched chain"/>
    <property type="match status" value="1"/>
</dbReference>
<proteinExistence type="inferred from homology"/>
<feature type="domain" description="Acyl-CoA dehydrogenase/oxidase N-terminal" evidence="30">
    <location>
        <begin position="39"/>
        <end position="149"/>
    </location>
</feature>
<comment type="catalytic activity">
    <reaction evidence="25">
        <text>(2S)-2-methylbutanoyl-CoA + oxidized [electron-transfer flavoprotein] + H(+) = (2E)-2-methylbut-2-enoyl-CoA + reduced [electron-transfer flavoprotein]</text>
        <dbReference type="Rhea" id="RHEA:48256"/>
        <dbReference type="Rhea" id="RHEA-COMP:10685"/>
        <dbReference type="Rhea" id="RHEA-COMP:10686"/>
        <dbReference type="ChEBI" id="CHEBI:15378"/>
        <dbReference type="ChEBI" id="CHEBI:57337"/>
        <dbReference type="ChEBI" id="CHEBI:57692"/>
        <dbReference type="ChEBI" id="CHEBI:58307"/>
        <dbReference type="ChEBI" id="CHEBI:88166"/>
    </reaction>
    <physiologicalReaction direction="left-to-right" evidence="25">
        <dbReference type="Rhea" id="RHEA:48257"/>
    </physiologicalReaction>
</comment>
<comment type="caution">
    <text evidence="31">The sequence shown here is derived from an EMBL/GenBank/DDBJ whole genome shotgun (WGS) entry which is preliminary data.</text>
</comment>
<evidence type="ECO:0000256" key="3">
    <source>
        <dbReference type="ARBA" id="ARBA00005198"/>
    </source>
</evidence>
<evidence type="ECO:0000256" key="8">
    <source>
        <dbReference type="ARBA" id="ARBA00022827"/>
    </source>
</evidence>
<evidence type="ECO:0000256" key="20">
    <source>
        <dbReference type="ARBA" id="ARBA00048235"/>
    </source>
</evidence>